<comment type="caution">
    <text evidence="1">The sequence shown here is derived from an EMBL/GenBank/DDBJ whole genome shotgun (WGS) entry which is preliminary data.</text>
</comment>
<dbReference type="AlphaFoldDB" id="A0A812LLV0"/>
<name>A0A812LLV0_9DINO</name>
<keyword evidence="2" id="KW-1185">Reference proteome</keyword>
<sequence>MSDYDVIPTWFPPDTDLPNDGRFTSYQNHVPALLSGRQDEWYRMADTLLTLAVSKGKEKAIKTGSEYLFSDMFALLELRSWNPQPMIFVNYVGDGEDWGPKVKSTDCATIRKFTVAIHMSHRAMDVLGLHINFRGVTMTKASERFWQCDAEAQRGFAAKLSNETSTTSTTTTIAAVRRRPRIKIWWKNSTTTTTAMVTAPPANESRTML</sequence>
<reference evidence="1" key="1">
    <citation type="submission" date="2021-02" db="EMBL/GenBank/DDBJ databases">
        <authorList>
            <person name="Dougan E. K."/>
            <person name="Rhodes N."/>
            <person name="Thang M."/>
            <person name="Chan C."/>
        </authorList>
    </citation>
    <scope>NUCLEOTIDE SEQUENCE</scope>
</reference>
<dbReference type="EMBL" id="CAJNJA010009043">
    <property type="protein sequence ID" value="CAE7242604.1"/>
    <property type="molecule type" value="Genomic_DNA"/>
</dbReference>
<dbReference type="Proteomes" id="UP000601435">
    <property type="component" value="Unassembled WGS sequence"/>
</dbReference>
<organism evidence="1 2">
    <name type="scientific">Symbiodinium necroappetens</name>
    <dbReference type="NCBI Taxonomy" id="1628268"/>
    <lineage>
        <taxon>Eukaryota</taxon>
        <taxon>Sar</taxon>
        <taxon>Alveolata</taxon>
        <taxon>Dinophyceae</taxon>
        <taxon>Suessiales</taxon>
        <taxon>Symbiodiniaceae</taxon>
        <taxon>Symbiodinium</taxon>
    </lineage>
</organism>
<accession>A0A812LLV0</accession>
<dbReference type="OrthoDB" id="423767at2759"/>
<evidence type="ECO:0000313" key="2">
    <source>
        <dbReference type="Proteomes" id="UP000601435"/>
    </source>
</evidence>
<proteinExistence type="predicted"/>
<gene>
    <name evidence="1" type="primary">gly-3</name>
    <name evidence="1" type="ORF">SNEC2469_LOCUS4522</name>
</gene>
<protein>
    <submittedName>
        <fullName evidence="1">Gly-3 protein</fullName>
    </submittedName>
</protein>
<evidence type="ECO:0000313" key="1">
    <source>
        <dbReference type="EMBL" id="CAE7242604.1"/>
    </source>
</evidence>